<organism evidence="1 2">
    <name type="scientific">Bacillus cereus</name>
    <dbReference type="NCBI Taxonomy" id="1396"/>
    <lineage>
        <taxon>Bacteria</taxon>
        <taxon>Bacillati</taxon>
        <taxon>Bacillota</taxon>
        <taxon>Bacilli</taxon>
        <taxon>Bacillales</taxon>
        <taxon>Bacillaceae</taxon>
        <taxon>Bacillus</taxon>
        <taxon>Bacillus cereus group</taxon>
    </lineage>
</organism>
<dbReference type="PANTHER" id="PTHR34976:SF2">
    <property type="entry name" value="TYPE VII SECRETION SYSTEM PROTEIN ESSD"/>
    <property type="match status" value="1"/>
</dbReference>
<protein>
    <recommendedName>
        <fullName evidence="3">ADP-ribosyltransferase</fullName>
    </recommendedName>
</protein>
<dbReference type="PANTHER" id="PTHR34976">
    <property type="entry name" value="RIBONUCLEASE YQCG-RELATED"/>
    <property type="match status" value="1"/>
</dbReference>
<dbReference type="Proteomes" id="UP000321735">
    <property type="component" value="Chromosome"/>
</dbReference>
<gene>
    <name evidence="1" type="ORF">D0437_31215</name>
</gene>
<dbReference type="InterPro" id="IPR051768">
    <property type="entry name" value="Bact_secretion_toxin"/>
</dbReference>
<dbReference type="RefSeq" id="WP_208743514.1">
    <property type="nucleotide sequence ID" value="NZ_CP031778.1"/>
</dbReference>
<reference evidence="1 2" key="1">
    <citation type="journal article" date="2019" name="Ecotoxicol. Environ. Saf.">
        <title>Microbial characterization of heavy metal resistant bacterial strains isolated from an electroplating wastewater treatment plant.</title>
        <authorList>
            <person name="Cai X."/>
            <person name="Zheng X."/>
            <person name="Zhang D."/>
            <person name="Iqbal W."/>
            <person name="Liu C."/>
            <person name="Yang B."/>
            <person name="Zhao X."/>
            <person name="Lu X."/>
            <person name="Mao Y."/>
        </authorList>
    </citation>
    <scope>NUCLEOTIDE SEQUENCE [LARGE SCALE GENOMIC DNA]</scope>
    <source>
        <strain evidence="1 2">Co1-1</strain>
    </source>
</reference>
<accession>A0A9X7M4E9</accession>
<sequence>MDVKYRPEPWQNMGDGMNRITKDALMKLREANASLKRIDGRIRDLDSDGSIHFNPKDQSQKIGELLDSYSTLQKYCGEAGRLVSEHIDKPFLVEMDKFAQKMRDTSILSFETNNRIGSTTTTVLPGAHAGYGSVPQTIQKKKDKITVEDIFRDSPAFDNVLRAEYKELKKQNPDAKLNYEEYKKVVPSTRGFEYKSIEDEQKKLEMVRDIGIGVGIIITTILCPPLGAAAAVVYGGVQIKSGIDGEDWGTHRKLSQEERVGNIIFGGLDAIPVVGAVGKGVKAFKGTSELADLAKLLKFKEGMPGFNPNLGKNVVQSLKENNLLKNLKIQGWKTVDKINDADYFIKGLVAKGVDSVTPFAKGVEIMPDGSVVRSG</sequence>
<evidence type="ECO:0000313" key="1">
    <source>
        <dbReference type="EMBL" id="QDZ77788.1"/>
    </source>
</evidence>
<evidence type="ECO:0008006" key="3">
    <source>
        <dbReference type="Google" id="ProtNLM"/>
    </source>
</evidence>
<dbReference type="AlphaFoldDB" id="A0A9X7M4E9"/>
<feature type="non-terminal residue" evidence="1">
    <location>
        <position position="375"/>
    </location>
</feature>
<proteinExistence type="predicted"/>
<dbReference type="EMBL" id="CP031778">
    <property type="protein sequence ID" value="QDZ77788.1"/>
    <property type="molecule type" value="Genomic_DNA"/>
</dbReference>
<evidence type="ECO:0000313" key="2">
    <source>
        <dbReference type="Proteomes" id="UP000321735"/>
    </source>
</evidence>
<name>A0A9X7M4E9_BACCE</name>